<dbReference type="GO" id="GO:0003677">
    <property type="term" value="F:DNA binding"/>
    <property type="evidence" value="ECO:0007669"/>
    <property type="project" value="InterPro"/>
</dbReference>
<reference evidence="4 9" key="1">
    <citation type="submission" date="2019-02" db="EMBL/GenBank/DDBJ databases">
        <title>Deep-cultivation of Planctomycetes and their phenomic and genomic characterization uncovers novel biology.</title>
        <authorList>
            <person name="Wiegand S."/>
            <person name="Jogler M."/>
            <person name="Boedeker C."/>
            <person name="Pinto D."/>
            <person name="Vollmers J."/>
            <person name="Rivas-Marin E."/>
            <person name="Kohn T."/>
            <person name="Peeters S.H."/>
            <person name="Heuer A."/>
            <person name="Rast P."/>
            <person name="Oberbeckmann S."/>
            <person name="Bunk B."/>
            <person name="Jeske O."/>
            <person name="Meyerdierks A."/>
            <person name="Storesund J.E."/>
            <person name="Kallscheuer N."/>
            <person name="Luecker S."/>
            <person name="Lage O.M."/>
            <person name="Pohl T."/>
            <person name="Merkel B.J."/>
            <person name="Hornburger P."/>
            <person name="Mueller R.-W."/>
            <person name="Bruemmer F."/>
            <person name="Labrenz M."/>
            <person name="Spormann A.M."/>
            <person name="Op den Camp H."/>
            <person name="Overmann J."/>
            <person name="Amann R."/>
            <person name="Jetten M.S.M."/>
            <person name="Mascher T."/>
            <person name="Medema M.H."/>
            <person name="Devos D.P."/>
            <person name="Kaster A.-K."/>
            <person name="Ovreas L."/>
            <person name="Rohde M."/>
            <person name="Galperin M.Y."/>
            <person name="Jogler C."/>
        </authorList>
    </citation>
    <scope>NUCLEOTIDE SEQUENCE [LARGE SCALE GENOMIC DNA]</scope>
    <source>
        <strain evidence="4 9">Mal33</strain>
    </source>
</reference>
<dbReference type="GO" id="GO:0006313">
    <property type="term" value="P:DNA transposition"/>
    <property type="evidence" value="ECO:0007669"/>
    <property type="project" value="InterPro"/>
</dbReference>
<evidence type="ECO:0000313" key="6">
    <source>
        <dbReference type="EMBL" id="QDV57539.1"/>
    </source>
</evidence>
<gene>
    <name evidence="4" type="ORF">Mal33_14460</name>
    <name evidence="5" type="ORF">Mal33_27690</name>
    <name evidence="6" type="ORF">Mal33_35490</name>
    <name evidence="7" type="ORF">Mal33_40070</name>
    <name evidence="8" type="ORF">Mal33_47260</name>
</gene>
<organism evidence="4 9">
    <name type="scientific">Rosistilla oblonga</name>
    <dbReference type="NCBI Taxonomy" id="2527990"/>
    <lineage>
        <taxon>Bacteria</taxon>
        <taxon>Pseudomonadati</taxon>
        <taxon>Planctomycetota</taxon>
        <taxon>Planctomycetia</taxon>
        <taxon>Pirellulales</taxon>
        <taxon>Pirellulaceae</taxon>
        <taxon>Rosistilla</taxon>
    </lineage>
</organism>
<keyword evidence="9" id="KW-1185">Reference proteome</keyword>
<accession>A0A518IQV4</accession>
<evidence type="ECO:0000313" key="8">
    <source>
        <dbReference type="EMBL" id="QDV58702.1"/>
    </source>
</evidence>
<dbReference type="GO" id="GO:0004803">
    <property type="term" value="F:transposase activity"/>
    <property type="evidence" value="ECO:0007669"/>
    <property type="project" value="InterPro"/>
</dbReference>
<dbReference type="InterPro" id="IPR002559">
    <property type="entry name" value="Transposase_11"/>
</dbReference>
<evidence type="ECO:0000259" key="2">
    <source>
        <dbReference type="Pfam" id="PF01609"/>
    </source>
</evidence>
<dbReference type="EMBL" id="CP036318">
    <property type="protein sequence ID" value="QDV57991.1"/>
    <property type="molecule type" value="Genomic_DNA"/>
</dbReference>
<keyword evidence="1" id="KW-0812">Transmembrane</keyword>
<dbReference type="EMBL" id="CP036318">
    <property type="protein sequence ID" value="QDV56770.1"/>
    <property type="molecule type" value="Genomic_DNA"/>
</dbReference>
<feature type="domain" description="H repeat-associated protein N-terminal" evidence="3">
    <location>
        <begin position="23"/>
        <end position="108"/>
    </location>
</feature>
<dbReference type="PANTHER" id="PTHR30298:SF0">
    <property type="entry name" value="PROTEIN YBFL-RELATED"/>
    <property type="match status" value="1"/>
</dbReference>
<evidence type="ECO:0000259" key="3">
    <source>
        <dbReference type="Pfam" id="PF13808"/>
    </source>
</evidence>
<dbReference type="AlphaFoldDB" id="A0A518IQV4"/>
<evidence type="ECO:0000313" key="7">
    <source>
        <dbReference type="EMBL" id="QDV57991.1"/>
    </source>
</evidence>
<dbReference type="PANTHER" id="PTHR30298">
    <property type="entry name" value="H REPEAT-ASSOCIATED PREDICTED TRANSPOSASE"/>
    <property type="match status" value="1"/>
</dbReference>
<evidence type="ECO:0000313" key="5">
    <source>
        <dbReference type="EMBL" id="QDV56770.1"/>
    </source>
</evidence>
<keyword evidence="1" id="KW-0472">Membrane</keyword>
<dbReference type="Pfam" id="PF13808">
    <property type="entry name" value="DDE_Tnp_1_assoc"/>
    <property type="match status" value="1"/>
</dbReference>
<evidence type="ECO:0000313" key="4">
    <source>
        <dbReference type="EMBL" id="QDV55472.1"/>
    </source>
</evidence>
<evidence type="ECO:0000313" key="9">
    <source>
        <dbReference type="Proteomes" id="UP000316770"/>
    </source>
</evidence>
<dbReference type="Pfam" id="PF01609">
    <property type="entry name" value="DDE_Tnp_1"/>
    <property type="match status" value="1"/>
</dbReference>
<name>A0A518IQV4_9BACT</name>
<protein>
    <submittedName>
        <fullName evidence="4">Transposase DDE domain protein</fullName>
    </submittedName>
</protein>
<dbReference type="InterPro" id="IPR051698">
    <property type="entry name" value="Transposase_11-like"/>
</dbReference>
<dbReference type="EMBL" id="CP036318">
    <property type="protein sequence ID" value="QDV58702.1"/>
    <property type="molecule type" value="Genomic_DNA"/>
</dbReference>
<dbReference type="InterPro" id="IPR047647">
    <property type="entry name" value="ISAs1_transpos"/>
</dbReference>
<dbReference type="Proteomes" id="UP000316770">
    <property type="component" value="Chromosome"/>
</dbReference>
<dbReference type="NCBIfam" id="NF033564">
    <property type="entry name" value="transpos_ISAs1"/>
    <property type="match status" value="1"/>
</dbReference>
<dbReference type="EMBL" id="CP036318">
    <property type="protein sequence ID" value="QDV55472.1"/>
    <property type="molecule type" value="Genomic_DNA"/>
</dbReference>
<sequence>MELYSTYGETTVKVPAAGSLLAILAAIPDYRGRKGRRHSLAAMLAAIICGLLTGAKGCTAIAQWLHDQEPEFWHSIGFTRKPPTSNCFRDVLLGLPPETLENAVRAWVTEYLAAVPGELRPVALDGKTLCGTLQPHGQSIHLLAMFDTATGGVIAQARMPGHTNEHKAAMRLLRSVVLKGRLVTGDAMFCQRDICREITDSGGDYLVAVKDNQPELKETIESEFRSGRSPLQRTRSATAA</sequence>
<keyword evidence="1" id="KW-1133">Transmembrane helix</keyword>
<feature type="domain" description="Transposase IS4-like" evidence="2">
    <location>
        <begin position="123"/>
        <end position="223"/>
    </location>
</feature>
<evidence type="ECO:0000256" key="1">
    <source>
        <dbReference type="SAM" id="Phobius"/>
    </source>
</evidence>
<dbReference type="InterPro" id="IPR032806">
    <property type="entry name" value="YbfD_N"/>
</dbReference>
<feature type="transmembrane region" description="Helical" evidence="1">
    <location>
        <begin position="40"/>
        <end position="65"/>
    </location>
</feature>
<dbReference type="EMBL" id="CP036318">
    <property type="protein sequence ID" value="QDV57539.1"/>
    <property type="molecule type" value="Genomic_DNA"/>
</dbReference>
<proteinExistence type="predicted"/>